<accession>A0A9D1EV89</accession>
<dbReference type="PANTHER" id="PTHR33164">
    <property type="entry name" value="TRANSCRIPTIONAL REGULATOR, MARR FAMILY"/>
    <property type="match status" value="1"/>
</dbReference>
<dbReference type="PROSITE" id="PS50995">
    <property type="entry name" value="HTH_MARR_2"/>
    <property type="match status" value="1"/>
</dbReference>
<dbReference type="Gene3D" id="1.10.10.10">
    <property type="entry name" value="Winged helix-like DNA-binding domain superfamily/Winged helix DNA-binding domain"/>
    <property type="match status" value="1"/>
</dbReference>
<dbReference type="Pfam" id="PF12802">
    <property type="entry name" value="MarR_2"/>
    <property type="match status" value="1"/>
</dbReference>
<evidence type="ECO:0000259" key="1">
    <source>
        <dbReference type="PROSITE" id="PS50995"/>
    </source>
</evidence>
<reference evidence="2" key="1">
    <citation type="submission" date="2020-10" db="EMBL/GenBank/DDBJ databases">
        <authorList>
            <person name="Gilroy R."/>
        </authorList>
    </citation>
    <scope>NUCLEOTIDE SEQUENCE</scope>
    <source>
        <strain evidence="2">CHK190-19873</strain>
    </source>
</reference>
<dbReference type="SMART" id="SM00347">
    <property type="entry name" value="HTH_MARR"/>
    <property type="match status" value="1"/>
</dbReference>
<feature type="domain" description="HTH marR-type" evidence="1">
    <location>
        <begin position="1"/>
        <end position="142"/>
    </location>
</feature>
<dbReference type="AlphaFoldDB" id="A0A9D1EV89"/>
<sequence>MTKEDKKNAYLYCKFRDEQFALYDEYAKRNGMMMKTLLVANVLYYDTLYQKGGMTQKEICRRTFQSKQTVNLIIKNLLADNYVTVTEVPENKRNKIVQMTDAGRAYCEKIVRHITWAEDTAMSMFTPEEQKQLIDLSRTFTRNLTRLVNQERSKMEETEDGVL</sequence>
<dbReference type="SUPFAM" id="SSF46785">
    <property type="entry name" value="Winged helix' DNA-binding domain"/>
    <property type="match status" value="1"/>
</dbReference>
<dbReference type="InterPro" id="IPR000835">
    <property type="entry name" value="HTH_MarR-typ"/>
</dbReference>
<comment type="caution">
    <text evidence="2">The sequence shown here is derived from an EMBL/GenBank/DDBJ whole genome shotgun (WGS) entry which is preliminary data.</text>
</comment>
<dbReference type="InterPro" id="IPR036390">
    <property type="entry name" value="WH_DNA-bd_sf"/>
</dbReference>
<organism evidence="2 3">
    <name type="scientific">Candidatus Limivivens intestinipullorum</name>
    <dbReference type="NCBI Taxonomy" id="2840858"/>
    <lineage>
        <taxon>Bacteria</taxon>
        <taxon>Bacillati</taxon>
        <taxon>Bacillota</taxon>
        <taxon>Clostridia</taxon>
        <taxon>Lachnospirales</taxon>
        <taxon>Lachnospiraceae</taxon>
        <taxon>Lachnospiraceae incertae sedis</taxon>
        <taxon>Candidatus Limivivens</taxon>
    </lineage>
</organism>
<proteinExistence type="predicted"/>
<reference evidence="2" key="2">
    <citation type="journal article" date="2021" name="PeerJ">
        <title>Extensive microbial diversity within the chicken gut microbiome revealed by metagenomics and culture.</title>
        <authorList>
            <person name="Gilroy R."/>
            <person name="Ravi A."/>
            <person name="Getino M."/>
            <person name="Pursley I."/>
            <person name="Horton D.L."/>
            <person name="Alikhan N.F."/>
            <person name="Baker D."/>
            <person name="Gharbi K."/>
            <person name="Hall N."/>
            <person name="Watson M."/>
            <person name="Adriaenssens E.M."/>
            <person name="Foster-Nyarko E."/>
            <person name="Jarju S."/>
            <person name="Secka A."/>
            <person name="Antonio M."/>
            <person name="Oren A."/>
            <person name="Chaudhuri R.R."/>
            <person name="La Ragione R."/>
            <person name="Hildebrand F."/>
            <person name="Pallen M.J."/>
        </authorList>
    </citation>
    <scope>NUCLEOTIDE SEQUENCE</scope>
    <source>
        <strain evidence="2">CHK190-19873</strain>
    </source>
</reference>
<dbReference type="InterPro" id="IPR036388">
    <property type="entry name" value="WH-like_DNA-bd_sf"/>
</dbReference>
<evidence type="ECO:0000313" key="3">
    <source>
        <dbReference type="Proteomes" id="UP000823935"/>
    </source>
</evidence>
<dbReference type="PANTHER" id="PTHR33164:SF43">
    <property type="entry name" value="HTH-TYPE TRANSCRIPTIONAL REPRESSOR YETL"/>
    <property type="match status" value="1"/>
</dbReference>
<dbReference type="EMBL" id="DVIQ01000083">
    <property type="protein sequence ID" value="HIS32474.1"/>
    <property type="molecule type" value="Genomic_DNA"/>
</dbReference>
<protein>
    <submittedName>
        <fullName evidence="2">MarR family transcriptional regulator</fullName>
    </submittedName>
</protein>
<gene>
    <name evidence="2" type="ORF">IAB44_13165</name>
</gene>
<dbReference type="GO" id="GO:0006950">
    <property type="term" value="P:response to stress"/>
    <property type="evidence" value="ECO:0007669"/>
    <property type="project" value="TreeGrafter"/>
</dbReference>
<dbReference type="GO" id="GO:0003700">
    <property type="term" value="F:DNA-binding transcription factor activity"/>
    <property type="evidence" value="ECO:0007669"/>
    <property type="project" value="InterPro"/>
</dbReference>
<dbReference type="Proteomes" id="UP000823935">
    <property type="component" value="Unassembled WGS sequence"/>
</dbReference>
<evidence type="ECO:0000313" key="2">
    <source>
        <dbReference type="EMBL" id="HIS32474.1"/>
    </source>
</evidence>
<dbReference type="InterPro" id="IPR039422">
    <property type="entry name" value="MarR/SlyA-like"/>
</dbReference>
<name>A0A9D1EV89_9FIRM</name>